<keyword evidence="12 19" id="KW-0408">Iron</keyword>
<evidence type="ECO:0000256" key="18">
    <source>
        <dbReference type="PIRSR" id="PIRSR605977-50"/>
    </source>
</evidence>
<dbReference type="PROSITE" id="PS00692">
    <property type="entry name" value="NIFH_FRXC_2"/>
    <property type="match status" value="1"/>
</dbReference>
<dbReference type="PROSITE" id="PS00746">
    <property type="entry name" value="NIFH_FRXC_1"/>
    <property type="match status" value="1"/>
</dbReference>
<evidence type="ECO:0000256" key="2">
    <source>
        <dbReference type="ARBA" id="ARBA00002234"/>
    </source>
</evidence>
<keyword evidence="7 19" id="KW-0479">Metal-binding</keyword>
<dbReference type="NCBIfam" id="TIGR01287">
    <property type="entry name" value="nifH"/>
    <property type="match status" value="1"/>
</dbReference>
<evidence type="ECO:0000256" key="1">
    <source>
        <dbReference type="ARBA" id="ARBA00001966"/>
    </source>
</evidence>
<evidence type="ECO:0000256" key="5">
    <source>
        <dbReference type="ARBA" id="ARBA00012773"/>
    </source>
</evidence>
<evidence type="ECO:0000256" key="13">
    <source>
        <dbReference type="ARBA" id="ARBA00023014"/>
    </source>
</evidence>
<dbReference type="PIRSF" id="PIRSF000363">
    <property type="entry name" value="Nitrogenase_iron"/>
    <property type="match status" value="1"/>
</dbReference>
<organism evidence="20 21">
    <name type="scientific">Methermicoccus shengliensis</name>
    <dbReference type="NCBI Taxonomy" id="660064"/>
    <lineage>
        <taxon>Archaea</taxon>
        <taxon>Methanobacteriati</taxon>
        <taxon>Methanobacteriota</taxon>
        <taxon>Stenosarchaea group</taxon>
        <taxon>Methanomicrobia</taxon>
        <taxon>Methanosarcinales</taxon>
        <taxon>Methermicoccaceae</taxon>
        <taxon>Methermicoccus</taxon>
    </lineage>
</organism>
<dbReference type="EC" id="1.18.6.1" evidence="5"/>
<dbReference type="GO" id="GO:0046872">
    <property type="term" value="F:metal ion binding"/>
    <property type="evidence" value="ECO:0007669"/>
    <property type="project" value="UniProtKB-KW"/>
</dbReference>
<dbReference type="AlphaFoldDB" id="A0A832VNB8"/>
<keyword evidence="6 19" id="KW-0004">4Fe-4S</keyword>
<evidence type="ECO:0000256" key="16">
    <source>
        <dbReference type="ARBA" id="ARBA00033027"/>
    </source>
</evidence>
<keyword evidence="9 18" id="KW-0013">ADP-ribosylation</keyword>
<evidence type="ECO:0000256" key="4">
    <source>
        <dbReference type="ARBA" id="ARBA00011738"/>
    </source>
</evidence>
<keyword evidence="13 19" id="KW-0411">Iron-sulfur</keyword>
<dbReference type="Proteomes" id="UP000600363">
    <property type="component" value="Unassembled WGS sequence"/>
</dbReference>
<dbReference type="SMR" id="A0A832VNB8"/>
<comment type="caution">
    <text evidence="20">The sequence shown here is derived from an EMBL/GenBank/DDBJ whole genome shotgun (WGS) entry which is preliminary data.</text>
</comment>
<evidence type="ECO:0000256" key="10">
    <source>
        <dbReference type="ARBA" id="ARBA00022840"/>
    </source>
</evidence>
<evidence type="ECO:0000256" key="19">
    <source>
        <dbReference type="RuleBase" id="RU003688"/>
    </source>
</evidence>
<dbReference type="GO" id="GO:0051539">
    <property type="term" value="F:4 iron, 4 sulfur cluster binding"/>
    <property type="evidence" value="ECO:0007669"/>
    <property type="project" value="UniProtKB-KW"/>
</dbReference>
<dbReference type="CDD" id="cd02040">
    <property type="entry name" value="NifH"/>
    <property type="match status" value="1"/>
</dbReference>
<evidence type="ECO:0000256" key="3">
    <source>
        <dbReference type="ARBA" id="ARBA00005504"/>
    </source>
</evidence>
<evidence type="ECO:0000313" key="21">
    <source>
        <dbReference type="Proteomes" id="UP000600363"/>
    </source>
</evidence>
<evidence type="ECO:0000256" key="11">
    <source>
        <dbReference type="ARBA" id="ARBA00023002"/>
    </source>
</evidence>
<evidence type="ECO:0000256" key="17">
    <source>
        <dbReference type="ARBA" id="ARBA00047967"/>
    </source>
</evidence>
<dbReference type="Pfam" id="PF00142">
    <property type="entry name" value="Fer4_NifH"/>
    <property type="match status" value="1"/>
</dbReference>
<comment type="cofactor">
    <cofactor evidence="1">
        <name>[4Fe-4S] cluster</name>
        <dbReference type="ChEBI" id="CHEBI:49883"/>
    </cofactor>
</comment>
<dbReference type="PANTHER" id="PTHR42864:SF2">
    <property type="entry name" value="LIGHT-INDEPENDENT PROTOCHLOROPHYLLIDE REDUCTASE IRON-SULFUR ATP-BINDING PROTEIN"/>
    <property type="match status" value="1"/>
</dbReference>
<evidence type="ECO:0000256" key="12">
    <source>
        <dbReference type="ARBA" id="ARBA00023004"/>
    </source>
</evidence>
<dbReference type="EMBL" id="DUIH01000021">
    <property type="protein sequence ID" value="HIH70171.1"/>
    <property type="molecule type" value="Genomic_DNA"/>
</dbReference>
<dbReference type="InterPro" id="IPR000392">
    <property type="entry name" value="NifH/frxC"/>
</dbReference>
<dbReference type="Gene3D" id="3.40.50.300">
    <property type="entry name" value="P-loop containing nucleotide triphosphate hydrolases"/>
    <property type="match status" value="1"/>
</dbReference>
<dbReference type="GO" id="GO:0016163">
    <property type="term" value="F:nitrogenase activity"/>
    <property type="evidence" value="ECO:0007669"/>
    <property type="project" value="UniProtKB-EC"/>
</dbReference>
<dbReference type="PANTHER" id="PTHR42864">
    <property type="entry name" value="LIGHT-INDEPENDENT PROTOCHLOROPHYLLIDE REDUCTASE IRON-SULFUR ATP-BINDING PROTEIN"/>
    <property type="match status" value="1"/>
</dbReference>
<evidence type="ECO:0000256" key="9">
    <source>
        <dbReference type="ARBA" id="ARBA00022765"/>
    </source>
</evidence>
<gene>
    <name evidence="20" type="primary">nifH</name>
    <name evidence="20" type="ORF">HA299_06140</name>
</gene>
<evidence type="ECO:0000256" key="14">
    <source>
        <dbReference type="ARBA" id="ARBA00023231"/>
    </source>
</evidence>
<dbReference type="InterPro" id="IPR005977">
    <property type="entry name" value="Nitrogenase_Fe_NifH"/>
</dbReference>
<evidence type="ECO:0000313" key="20">
    <source>
        <dbReference type="EMBL" id="HIH70171.1"/>
    </source>
</evidence>
<evidence type="ECO:0000256" key="7">
    <source>
        <dbReference type="ARBA" id="ARBA00022723"/>
    </source>
</evidence>
<comment type="similarity">
    <text evidence="3 19">Belongs to the NifH/BchL/ChlL family.</text>
</comment>
<dbReference type="PRINTS" id="PR00091">
    <property type="entry name" value="NITROGNASEII"/>
</dbReference>
<keyword evidence="10 19" id="KW-0067">ATP-binding</keyword>
<comment type="catalytic activity">
    <reaction evidence="17">
        <text>N2 + 8 reduced [2Fe-2S]-[ferredoxin] + 16 ATP + 16 H2O = H2 + 8 oxidized [2Fe-2S]-[ferredoxin] + 2 NH4(+) + 16 ADP + 16 phosphate + 6 H(+)</text>
        <dbReference type="Rhea" id="RHEA:21448"/>
        <dbReference type="Rhea" id="RHEA-COMP:10000"/>
        <dbReference type="Rhea" id="RHEA-COMP:10001"/>
        <dbReference type="ChEBI" id="CHEBI:15377"/>
        <dbReference type="ChEBI" id="CHEBI:15378"/>
        <dbReference type="ChEBI" id="CHEBI:17997"/>
        <dbReference type="ChEBI" id="CHEBI:18276"/>
        <dbReference type="ChEBI" id="CHEBI:28938"/>
        <dbReference type="ChEBI" id="CHEBI:30616"/>
        <dbReference type="ChEBI" id="CHEBI:33737"/>
        <dbReference type="ChEBI" id="CHEBI:33738"/>
        <dbReference type="ChEBI" id="CHEBI:43474"/>
        <dbReference type="ChEBI" id="CHEBI:456216"/>
        <dbReference type="EC" id="1.18.6.1"/>
    </reaction>
</comment>
<name>A0A832VNB8_9EURY</name>
<evidence type="ECO:0000256" key="15">
    <source>
        <dbReference type="ARBA" id="ARBA00029951"/>
    </source>
</evidence>
<protein>
    <recommendedName>
        <fullName evidence="5">nitrogenase</fullName>
        <ecNumber evidence="5">1.18.6.1</ecNumber>
    </recommendedName>
    <alternativeName>
        <fullName evidence="15">Nitrogenase component II</fullName>
    </alternativeName>
    <alternativeName>
        <fullName evidence="16">Nitrogenase reductase</fullName>
    </alternativeName>
</protein>
<comment type="PTM">
    <text evidence="18">The reversible ADP-ribosylation of Arg inactivates the nitrogenase reductase and regulates nitrogenase activity.</text>
</comment>
<dbReference type="SUPFAM" id="SSF52540">
    <property type="entry name" value="P-loop containing nucleoside triphosphate hydrolases"/>
    <property type="match status" value="1"/>
</dbReference>
<reference evidence="20" key="1">
    <citation type="journal article" date="2020" name="bioRxiv">
        <title>A rank-normalized archaeal taxonomy based on genome phylogeny resolves widespread incomplete and uneven classifications.</title>
        <authorList>
            <person name="Rinke C."/>
            <person name="Chuvochina M."/>
            <person name="Mussig A.J."/>
            <person name="Chaumeil P.-A."/>
            <person name="Waite D.W."/>
            <person name="Whitman W.B."/>
            <person name="Parks D.H."/>
            <person name="Hugenholtz P."/>
        </authorList>
    </citation>
    <scope>NUCLEOTIDE SEQUENCE</scope>
    <source>
        <strain evidence="20">UBA12518</strain>
    </source>
</reference>
<keyword evidence="8 19" id="KW-0547">Nucleotide-binding</keyword>
<dbReference type="PROSITE" id="PS51026">
    <property type="entry name" value="NIFH_FRXC_3"/>
    <property type="match status" value="1"/>
</dbReference>
<keyword evidence="11 19" id="KW-0560">Oxidoreductase</keyword>
<dbReference type="RefSeq" id="WP_042684816.1">
    <property type="nucleotide sequence ID" value="NZ_DUIH01000021.1"/>
</dbReference>
<comment type="subunit">
    <text evidence="4">Homodimer.</text>
</comment>
<evidence type="ECO:0000256" key="8">
    <source>
        <dbReference type="ARBA" id="ARBA00022741"/>
    </source>
</evidence>
<proteinExistence type="inferred from homology"/>
<sequence>MRQIAIYGKGGIGKSLTCANISAALALMGRRVMQVGCDPKHDSTRLLLGHTCRHTVLDLLREHGPSGIRREDVVHEGFGGVLCVEAGGPEPGVGCAGRGIIATFEVLERLGVYEEGLDYCLYDVLGDVVCGGFAMPIREGYAQEIYIVTSGEPMALYAANNICKGIRRFERTSSARLAGIIANLRGIEHELDIVERFASTMGSRVVGVVPRDAIVQRAERARKTVVEFAPHSQLARTYMALAQRIEHNTQRVVPAPLELDALEQLLEERP</sequence>
<comment type="function">
    <text evidence="2">The key enzymatic reactions in nitrogen fixation are catalyzed by the nitrogenase complex, which has 2 components: the iron protein and the molybdenum-iron protein.</text>
</comment>
<dbReference type="InterPro" id="IPR030655">
    <property type="entry name" value="NifH/chlL_CS"/>
</dbReference>
<dbReference type="InterPro" id="IPR027417">
    <property type="entry name" value="P-loop_NTPase"/>
</dbReference>
<feature type="modified residue" description="ADP-ribosylarginine; by dinitrogenase reductase ADP-ribosyltransferase" evidence="18">
    <location>
        <position position="98"/>
    </location>
</feature>
<dbReference type="GO" id="GO:0005524">
    <property type="term" value="F:ATP binding"/>
    <property type="evidence" value="ECO:0007669"/>
    <property type="project" value="UniProtKB-KW"/>
</dbReference>
<evidence type="ECO:0000256" key="6">
    <source>
        <dbReference type="ARBA" id="ARBA00022485"/>
    </source>
</evidence>
<keyword evidence="14" id="KW-0535">Nitrogen fixation</keyword>
<accession>A0A832VNB8</accession>